<feature type="region of interest" description="Disordered" evidence="1">
    <location>
        <begin position="50"/>
        <end position="83"/>
    </location>
</feature>
<dbReference type="InterPro" id="IPR001387">
    <property type="entry name" value="Cro/C1-type_HTH"/>
</dbReference>
<dbReference type="RefSeq" id="WP_166223145.1">
    <property type="nucleotide sequence ID" value="NZ_CP049989.1"/>
</dbReference>
<dbReference type="SUPFAM" id="SSF47413">
    <property type="entry name" value="lambda repressor-like DNA-binding domains"/>
    <property type="match status" value="1"/>
</dbReference>
<dbReference type="EMBL" id="CP049989">
    <property type="protein sequence ID" value="QIM50770.1"/>
    <property type="molecule type" value="Genomic_DNA"/>
</dbReference>
<feature type="domain" description="HTH cro/C1-type" evidence="2">
    <location>
        <begin position="88"/>
        <end position="134"/>
    </location>
</feature>
<dbReference type="CDD" id="cd00093">
    <property type="entry name" value="HTH_XRE"/>
    <property type="match status" value="1"/>
</dbReference>
<dbReference type="Gene3D" id="1.10.260.40">
    <property type="entry name" value="lambda repressor-like DNA-binding domains"/>
    <property type="match status" value="1"/>
</dbReference>
<accession>A0A6G8ICN7</accession>
<evidence type="ECO:0000256" key="1">
    <source>
        <dbReference type="SAM" id="MobiDB-lite"/>
    </source>
</evidence>
<dbReference type="GO" id="GO:0003677">
    <property type="term" value="F:DNA binding"/>
    <property type="evidence" value="ECO:0007669"/>
    <property type="project" value="InterPro"/>
</dbReference>
<dbReference type="InterPro" id="IPR010982">
    <property type="entry name" value="Lambda_DNA-bd_dom_sf"/>
</dbReference>
<gene>
    <name evidence="3" type="ORF">G9Q37_00795</name>
</gene>
<keyword evidence="4" id="KW-1185">Reference proteome</keyword>
<dbReference type="Proteomes" id="UP000503162">
    <property type="component" value="Chromosome"/>
</dbReference>
<reference evidence="3 4" key="1">
    <citation type="submission" date="2020-03" db="EMBL/GenBank/DDBJ databases">
        <title>Hydrogenophaga sp. nov. isolated from cyanobacterial mat.</title>
        <authorList>
            <person name="Thorat V."/>
            <person name="Kirdat K."/>
            <person name="Tiwarekar B."/>
            <person name="Costa E.D."/>
            <person name="Yadav A."/>
        </authorList>
    </citation>
    <scope>NUCLEOTIDE SEQUENCE [LARGE SCALE GENOMIC DNA]</scope>
    <source>
        <strain evidence="3 4">BA0156</strain>
    </source>
</reference>
<protein>
    <submittedName>
        <fullName evidence="3">Helix-turn-helix domain-containing protein</fullName>
    </submittedName>
</protein>
<dbReference type="KEGG" id="hcz:G9Q37_00795"/>
<dbReference type="Pfam" id="PF01381">
    <property type="entry name" value="HTH_3"/>
    <property type="match status" value="1"/>
</dbReference>
<evidence type="ECO:0000313" key="4">
    <source>
        <dbReference type="Proteomes" id="UP000503162"/>
    </source>
</evidence>
<dbReference type="SMART" id="SM00530">
    <property type="entry name" value="HTH_XRE"/>
    <property type="match status" value="1"/>
</dbReference>
<name>A0A6G8ICN7_9BURK</name>
<sequence>MPNLASTLKSEIARLARKELKSEIQLLRKTVASHRGEIAALKRELKAAQDATKQLAKQMSKAKPAEESPAAQSPRRGRRPAGYTAEGLLVIRKRLGLTQAQMAALLEVSALSVYKWESGQTTPRAAQQDKILEIKKIGKREAMSRLSIFSH</sequence>
<dbReference type="PROSITE" id="PS50943">
    <property type="entry name" value="HTH_CROC1"/>
    <property type="match status" value="1"/>
</dbReference>
<dbReference type="AlphaFoldDB" id="A0A6G8ICN7"/>
<evidence type="ECO:0000259" key="2">
    <source>
        <dbReference type="PROSITE" id="PS50943"/>
    </source>
</evidence>
<organism evidence="3 4">
    <name type="scientific">Hydrogenophaga crocea</name>
    <dbReference type="NCBI Taxonomy" id="2716225"/>
    <lineage>
        <taxon>Bacteria</taxon>
        <taxon>Pseudomonadati</taxon>
        <taxon>Pseudomonadota</taxon>
        <taxon>Betaproteobacteria</taxon>
        <taxon>Burkholderiales</taxon>
        <taxon>Comamonadaceae</taxon>
        <taxon>Hydrogenophaga</taxon>
    </lineage>
</organism>
<proteinExistence type="predicted"/>
<evidence type="ECO:0000313" key="3">
    <source>
        <dbReference type="EMBL" id="QIM50770.1"/>
    </source>
</evidence>